<dbReference type="InterPro" id="IPR046657">
    <property type="entry name" value="DUF6766"/>
</dbReference>
<evidence type="ECO:0000313" key="3">
    <source>
        <dbReference type="Proteomes" id="UP001596524"/>
    </source>
</evidence>
<sequence>MRTFVRENSLSLFSGLIFVISLVGQSLVGWHQFNATQTAEHFDAIRWST</sequence>
<organism evidence="2 3">
    <name type="scientific">Nocardioides astragali</name>
    <dbReference type="NCBI Taxonomy" id="1776736"/>
    <lineage>
        <taxon>Bacteria</taxon>
        <taxon>Bacillati</taxon>
        <taxon>Actinomycetota</taxon>
        <taxon>Actinomycetes</taxon>
        <taxon>Propionibacteriales</taxon>
        <taxon>Nocardioidaceae</taxon>
        <taxon>Nocardioides</taxon>
    </lineage>
</organism>
<keyword evidence="1" id="KW-0472">Membrane</keyword>
<keyword evidence="1" id="KW-0812">Transmembrane</keyword>
<protein>
    <submittedName>
        <fullName evidence="2">DUF6766 family protein</fullName>
    </submittedName>
</protein>
<name>A0ABW2N4A1_9ACTN</name>
<keyword evidence="3" id="KW-1185">Reference proteome</keyword>
<evidence type="ECO:0000313" key="2">
    <source>
        <dbReference type="EMBL" id="MFC7359766.1"/>
    </source>
</evidence>
<reference evidence="3" key="1">
    <citation type="journal article" date="2019" name="Int. J. Syst. Evol. Microbiol.">
        <title>The Global Catalogue of Microorganisms (GCM) 10K type strain sequencing project: providing services to taxonomists for standard genome sequencing and annotation.</title>
        <authorList>
            <consortium name="The Broad Institute Genomics Platform"/>
            <consortium name="The Broad Institute Genome Sequencing Center for Infectious Disease"/>
            <person name="Wu L."/>
            <person name="Ma J."/>
        </authorList>
    </citation>
    <scope>NUCLEOTIDE SEQUENCE [LARGE SCALE GENOMIC DNA]</scope>
    <source>
        <strain evidence="3">FCH27</strain>
    </source>
</reference>
<evidence type="ECO:0000256" key="1">
    <source>
        <dbReference type="SAM" id="Phobius"/>
    </source>
</evidence>
<keyword evidence="1" id="KW-1133">Transmembrane helix</keyword>
<dbReference type="Pfam" id="PF20554">
    <property type="entry name" value="DUF6766"/>
    <property type="match status" value="1"/>
</dbReference>
<dbReference type="RefSeq" id="WP_255889881.1">
    <property type="nucleotide sequence ID" value="NZ_JAFMZM010000002.1"/>
</dbReference>
<dbReference type="EMBL" id="JBHTCH010000004">
    <property type="protein sequence ID" value="MFC7359766.1"/>
    <property type="molecule type" value="Genomic_DNA"/>
</dbReference>
<proteinExistence type="predicted"/>
<feature type="transmembrane region" description="Helical" evidence="1">
    <location>
        <begin position="12"/>
        <end position="33"/>
    </location>
</feature>
<comment type="caution">
    <text evidence="2">The sequence shown here is derived from an EMBL/GenBank/DDBJ whole genome shotgun (WGS) entry which is preliminary data.</text>
</comment>
<gene>
    <name evidence="2" type="ORF">ACFQO6_05745</name>
</gene>
<accession>A0ABW2N4A1</accession>
<dbReference type="Proteomes" id="UP001596524">
    <property type="component" value="Unassembled WGS sequence"/>
</dbReference>